<comment type="caution">
    <text evidence="22">The sequence shown here is derived from an EMBL/GenBank/DDBJ whole genome shotgun (WGS) entry which is preliminary data.</text>
</comment>
<dbReference type="InterPro" id="IPR029056">
    <property type="entry name" value="Ribokinase-like"/>
</dbReference>
<evidence type="ECO:0000256" key="6">
    <source>
        <dbReference type="ARBA" id="ARBA00022741"/>
    </source>
</evidence>
<dbReference type="InterPro" id="IPR004443">
    <property type="entry name" value="YjeF_N_dom"/>
</dbReference>
<organism evidence="22 23">
    <name type="scientific">Pseudomonas mangiferae</name>
    <dbReference type="NCBI Taxonomy" id="2593654"/>
    <lineage>
        <taxon>Bacteria</taxon>
        <taxon>Pseudomonadati</taxon>
        <taxon>Pseudomonadota</taxon>
        <taxon>Gammaproteobacteria</taxon>
        <taxon>Pseudomonadales</taxon>
        <taxon>Pseudomonadaceae</taxon>
        <taxon>Pseudomonas</taxon>
    </lineage>
</organism>
<dbReference type="GO" id="GO:0052856">
    <property type="term" value="F:NAD(P)HX epimerase activity"/>
    <property type="evidence" value="ECO:0007669"/>
    <property type="project" value="UniProtKB-UniRule"/>
</dbReference>
<dbReference type="Proteomes" id="UP000315235">
    <property type="component" value="Unassembled WGS sequence"/>
</dbReference>
<dbReference type="EC" id="5.1.99.6" evidence="19"/>
<gene>
    <name evidence="17" type="primary">nnrD</name>
    <name evidence="18" type="synonym">nnrE</name>
    <name evidence="22" type="ORF">FM069_14790</name>
</gene>
<evidence type="ECO:0000256" key="3">
    <source>
        <dbReference type="ARBA" id="ARBA00006001"/>
    </source>
</evidence>
<dbReference type="HAMAP" id="MF_01965">
    <property type="entry name" value="NADHX_dehydratase"/>
    <property type="match status" value="1"/>
</dbReference>
<evidence type="ECO:0000256" key="13">
    <source>
        <dbReference type="ARBA" id="ARBA00023268"/>
    </source>
</evidence>
<evidence type="ECO:0000256" key="4">
    <source>
        <dbReference type="ARBA" id="ARBA00009524"/>
    </source>
</evidence>
<keyword evidence="11 18" id="KW-0413">Isomerase</keyword>
<dbReference type="InterPro" id="IPR036652">
    <property type="entry name" value="YjeF_N_dom_sf"/>
</dbReference>
<keyword evidence="10 17" id="KW-0520">NAD</keyword>
<evidence type="ECO:0000256" key="15">
    <source>
        <dbReference type="ARBA" id="ARBA00048238"/>
    </source>
</evidence>
<dbReference type="GO" id="GO:0046872">
    <property type="term" value="F:metal ion binding"/>
    <property type="evidence" value="ECO:0007669"/>
    <property type="project" value="UniProtKB-UniRule"/>
</dbReference>
<dbReference type="InterPro" id="IPR017953">
    <property type="entry name" value="Carbohydrate_kinase_pred_CS"/>
</dbReference>
<feature type="binding site" evidence="18">
    <location>
        <position position="161"/>
    </location>
    <ligand>
        <name>(6S)-NADPHX</name>
        <dbReference type="ChEBI" id="CHEBI:64076"/>
    </ligand>
</feature>
<dbReference type="PROSITE" id="PS51385">
    <property type="entry name" value="YJEF_N"/>
    <property type="match status" value="1"/>
</dbReference>
<evidence type="ECO:0000256" key="10">
    <source>
        <dbReference type="ARBA" id="ARBA00023027"/>
    </source>
</evidence>
<feature type="domain" description="YjeF N-terminal" evidence="21">
    <location>
        <begin position="18"/>
        <end position="218"/>
    </location>
</feature>
<dbReference type="SUPFAM" id="SSF64153">
    <property type="entry name" value="YjeF N-terminal domain-like"/>
    <property type="match status" value="1"/>
</dbReference>
<dbReference type="RefSeq" id="WP_143489135.1">
    <property type="nucleotide sequence ID" value="NZ_VJOY01000010.1"/>
</dbReference>
<proteinExistence type="inferred from homology"/>
<keyword evidence="9 18" id="KW-0630">Potassium</keyword>
<comment type="cofactor">
    <cofactor evidence="18 19">
        <name>K(+)</name>
        <dbReference type="ChEBI" id="CHEBI:29103"/>
    </cofactor>
    <text evidence="18 19">Binds 1 potassium ion per subunit.</text>
</comment>
<comment type="catalytic activity">
    <reaction evidence="16 17 19">
        <text>(6S)-NADPHX + ADP = AMP + phosphate + NADPH + H(+)</text>
        <dbReference type="Rhea" id="RHEA:32235"/>
        <dbReference type="ChEBI" id="CHEBI:15378"/>
        <dbReference type="ChEBI" id="CHEBI:43474"/>
        <dbReference type="ChEBI" id="CHEBI:57783"/>
        <dbReference type="ChEBI" id="CHEBI:64076"/>
        <dbReference type="ChEBI" id="CHEBI:456215"/>
        <dbReference type="ChEBI" id="CHEBI:456216"/>
        <dbReference type="EC" id="4.2.1.136"/>
    </reaction>
</comment>
<evidence type="ECO:0000259" key="21">
    <source>
        <dbReference type="PROSITE" id="PS51385"/>
    </source>
</evidence>
<keyword evidence="23" id="KW-1185">Reference proteome</keyword>
<evidence type="ECO:0000256" key="17">
    <source>
        <dbReference type="HAMAP-Rule" id="MF_01965"/>
    </source>
</evidence>
<dbReference type="InterPro" id="IPR000631">
    <property type="entry name" value="CARKD"/>
</dbReference>
<dbReference type="HAMAP" id="MF_01966">
    <property type="entry name" value="NADHX_epimerase"/>
    <property type="match status" value="1"/>
</dbReference>
<evidence type="ECO:0000256" key="12">
    <source>
        <dbReference type="ARBA" id="ARBA00023239"/>
    </source>
</evidence>
<dbReference type="PROSITE" id="PS51383">
    <property type="entry name" value="YJEF_C_3"/>
    <property type="match status" value="1"/>
</dbReference>
<evidence type="ECO:0000259" key="20">
    <source>
        <dbReference type="PROSITE" id="PS51383"/>
    </source>
</evidence>
<comment type="caution">
    <text evidence="17">Lacks conserved residue(s) required for the propagation of feature annotation.</text>
</comment>
<keyword evidence="12 17" id="KW-0456">Lyase</keyword>
<evidence type="ECO:0000256" key="19">
    <source>
        <dbReference type="PIRNR" id="PIRNR017184"/>
    </source>
</evidence>
<keyword evidence="7 17" id="KW-0067">ATP-binding</keyword>
<comment type="cofactor">
    <cofactor evidence="17">
        <name>Mg(2+)</name>
        <dbReference type="ChEBI" id="CHEBI:18420"/>
    </cofactor>
</comment>
<dbReference type="PANTHER" id="PTHR12592">
    <property type="entry name" value="ATP-DEPENDENT (S)-NAD(P)H-HYDRATE DEHYDRATASE FAMILY MEMBER"/>
    <property type="match status" value="1"/>
</dbReference>
<feature type="binding site" evidence="18">
    <location>
        <begin position="132"/>
        <end position="138"/>
    </location>
    <ligand>
        <name>(6S)-NADPHX</name>
        <dbReference type="ChEBI" id="CHEBI:64076"/>
    </ligand>
</feature>
<comment type="catalytic activity">
    <reaction evidence="2 18 19">
        <text>(6R)-NADPHX = (6S)-NADPHX</text>
        <dbReference type="Rhea" id="RHEA:32227"/>
        <dbReference type="ChEBI" id="CHEBI:64076"/>
        <dbReference type="ChEBI" id="CHEBI:64077"/>
        <dbReference type="EC" id="5.1.99.6"/>
    </reaction>
</comment>
<evidence type="ECO:0000256" key="14">
    <source>
        <dbReference type="ARBA" id="ARBA00025153"/>
    </source>
</evidence>
<comment type="similarity">
    <text evidence="18">Belongs to the NnrE/AIBP family.</text>
</comment>
<comment type="catalytic activity">
    <reaction evidence="15 17 19">
        <text>(6S)-NADHX + ADP = AMP + phosphate + NADH + H(+)</text>
        <dbReference type="Rhea" id="RHEA:32223"/>
        <dbReference type="ChEBI" id="CHEBI:15378"/>
        <dbReference type="ChEBI" id="CHEBI:43474"/>
        <dbReference type="ChEBI" id="CHEBI:57945"/>
        <dbReference type="ChEBI" id="CHEBI:64074"/>
        <dbReference type="ChEBI" id="CHEBI:456215"/>
        <dbReference type="ChEBI" id="CHEBI:456216"/>
        <dbReference type="EC" id="4.2.1.136"/>
    </reaction>
</comment>
<feature type="binding site" evidence="18">
    <location>
        <position position="66"/>
    </location>
    <ligand>
        <name>K(+)</name>
        <dbReference type="ChEBI" id="CHEBI:29103"/>
    </ligand>
</feature>
<comment type="function">
    <text evidence="14 19">Bifunctional enzyme that catalyzes the epimerization of the S- and R-forms of NAD(P)HX and the dehydration of the S-form of NAD(P)HX at the expense of ADP, which is converted to AMP. This allows the repair of both epimers of NAD(P)HX, a damaged form of NAD(P)H that is a result of enzymatic or heat-dependent hydration.</text>
</comment>
<dbReference type="NCBIfam" id="TIGR00197">
    <property type="entry name" value="yjeF_nterm"/>
    <property type="match status" value="1"/>
</dbReference>
<evidence type="ECO:0000313" key="23">
    <source>
        <dbReference type="Proteomes" id="UP000315235"/>
    </source>
</evidence>
<dbReference type="Gene3D" id="3.40.50.10260">
    <property type="entry name" value="YjeF N-terminal domain"/>
    <property type="match status" value="1"/>
</dbReference>
<comment type="similarity">
    <text evidence="17">Belongs to the NnrD/CARKD family.</text>
</comment>
<evidence type="ECO:0000256" key="7">
    <source>
        <dbReference type="ARBA" id="ARBA00022840"/>
    </source>
</evidence>
<feature type="binding site" evidence="18">
    <location>
        <position position="164"/>
    </location>
    <ligand>
        <name>K(+)</name>
        <dbReference type="ChEBI" id="CHEBI:29103"/>
    </ligand>
</feature>
<evidence type="ECO:0000256" key="1">
    <source>
        <dbReference type="ARBA" id="ARBA00000013"/>
    </source>
</evidence>
<dbReference type="AlphaFoldDB" id="A0A553GWX7"/>
<comment type="function">
    <text evidence="18">Catalyzes the epimerization of the S- and R-forms of NAD(P)HX, a damaged form of NAD(P)H that is a result of enzymatic or heat-dependent hydration. This is a prerequisite for the S-specific NAD(P)H-hydrate dehydratase to allow the repair of both epimers of NAD(P)HX.</text>
</comment>
<dbReference type="EC" id="4.2.1.136" evidence="19"/>
<evidence type="ECO:0000256" key="2">
    <source>
        <dbReference type="ARBA" id="ARBA00000909"/>
    </source>
</evidence>
<dbReference type="SUPFAM" id="SSF53613">
    <property type="entry name" value="Ribokinase-like"/>
    <property type="match status" value="1"/>
</dbReference>
<keyword evidence="6 17" id="KW-0547">Nucleotide-binding</keyword>
<dbReference type="Pfam" id="PF01256">
    <property type="entry name" value="Carb_kinase"/>
    <property type="match status" value="1"/>
</dbReference>
<keyword evidence="5 18" id="KW-0479">Metal-binding</keyword>
<comment type="function">
    <text evidence="17">Catalyzes the dehydration of the S-form of NAD(P)HX at the expense of ADP, which is converted to AMP. Together with NAD(P)HX epimerase, which catalyzes the epimerization of the S- and R-forms, the enzyme allows the repair of both epimers of NAD(P)HX, a damaged form of NAD(P)H that is a result of enzymatic or heat-dependent hydration.</text>
</comment>
<sequence length="499" mass="51425">MTAFHDDLPTSLHSAAQVRDLDARLIAAGTPGFDLMQRAARATWNALRRRWPDAGALTVLAGHGNNAGDGYLVAVLATRAGWQVRVLAVGEPTRLEGDARRAHAEALAAGVEVLSWSTQSAVEGVAVDALLGTGFHGTLRAPYAEAIRWLNASGAPILAVDLPSGLEADSGRVPEVAVRAELTVTFIGLKLGLFSGEGADMAGDLVFDDLQADAALREATPAVARRLAREYLPTLAPRARTAHKGQFGHVLVVGGDLGLGGSVLLSTESALRAGAGLVSLATRGEHVPAALARMPEVMARGVRSANQLHTLVDKADVLVVGPGLGQDAWGRSLLSIASGREVPQVWDADALNLLASGGYRLPPDAVITPHPGEAGRLLGRSTADVQADRPAAARALVERFGCCVILKGAGSLVAAPGQPLSLCDRGHPAMAGAGFGDVLAGLVGALRGQGLSAYDAACLAVWLHASAGERLGQGGRGMTASDLIPAIRQLLEEVSPCRP</sequence>
<dbReference type="OrthoDB" id="9806925at2"/>
<feature type="binding site" evidence="18">
    <location>
        <position position="128"/>
    </location>
    <ligand>
        <name>K(+)</name>
        <dbReference type="ChEBI" id="CHEBI:29103"/>
    </ligand>
</feature>
<evidence type="ECO:0000256" key="9">
    <source>
        <dbReference type="ARBA" id="ARBA00022958"/>
    </source>
</evidence>
<feature type="binding site" evidence="17">
    <location>
        <position position="370"/>
    </location>
    <ligand>
        <name>(6S)-NADPHX</name>
        <dbReference type="ChEBI" id="CHEBI:64076"/>
    </ligand>
</feature>
<dbReference type="EMBL" id="VJOY01000010">
    <property type="protein sequence ID" value="TRX74009.1"/>
    <property type="molecule type" value="Genomic_DNA"/>
</dbReference>
<dbReference type="GO" id="GO:0046496">
    <property type="term" value="P:nicotinamide nucleotide metabolic process"/>
    <property type="evidence" value="ECO:0007669"/>
    <property type="project" value="UniProtKB-UniRule"/>
</dbReference>
<keyword evidence="8 17" id="KW-0521">NADP</keyword>
<dbReference type="InterPro" id="IPR030677">
    <property type="entry name" value="Nnr"/>
</dbReference>
<dbReference type="Gene3D" id="3.40.1190.20">
    <property type="match status" value="1"/>
</dbReference>
<dbReference type="GO" id="GO:0005524">
    <property type="term" value="F:ATP binding"/>
    <property type="evidence" value="ECO:0007669"/>
    <property type="project" value="UniProtKB-UniRule"/>
</dbReference>
<dbReference type="GO" id="GO:0052855">
    <property type="term" value="F:ADP-dependent NAD(P)H-hydrate dehydratase activity"/>
    <property type="evidence" value="ECO:0007669"/>
    <property type="project" value="UniProtKB-UniRule"/>
</dbReference>
<name>A0A553GWX7_9PSED</name>
<dbReference type="PANTHER" id="PTHR12592:SF0">
    <property type="entry name" value="ATP-DEPENDENT (S)-NAD(P)H-HYDRATE DEHYDRATASE"/>
    <property type="match status" value="1"/>
</dbReference>
<feature type="domain" description="YjeF C-terminal" evidence="20">
    <location>
        <begin position="227"/>
        <end position="494"/>
    </location>
</feature>
<evidence type="ECO:0000256" key="16">
    <source>
        <dbReference type="ARBA" id="ARBA00049209"/>
    </source>
</evidence>
<dbReference type="NCBIfam" id="TIGR00196">
    <property type="entry name" value="yjeF_cterm"/>
    <property type="match status" value="1"/>
</dbReference>
<keyword evidence="13" id="KW-0511">Multifunctional enzyme</keyword>
<dbReference type="GO" id="GO:0110051">
    <property type="term" value="P:metabolite repair"/>
    <property type="evidence" value="ECO:0007669"/>
    <property type="project" value="TreeGrafter"/>
</dbReference>
<evidence type="ECO:0000256" key="8">
    <source>
        <dbReference type="ARBA" id="ARBA00022857"/>
    </source>
</evidence>
<reference evidence="22 23" key="1">
    <citation type="submission" date="2019-07" db="EMBL/GenBank/DDBJ databases">
        <title>Pseudomonas mangiferae sp. nov., isolated from bark of mango tree in Thailand.</title>
        <authorList>
            <person name="Srisuk N."/>
            <person name="Anurat P."/>
        </authorList>
    </citation>
    <scope>NUCLEOTIDE SEQUENCE [LARGE SCALE GENOMIC DNA]</scope>
    <source>
        <strain evidence="22 23">DMKU_BBB3-04</strain>
    </source>
</reference>
<dbReference type="CDD" id="cd01171">
    <property type="entry name" value="YXKO-related"/>
    <property type="match status" value="1"/>
</dbReference>
<accession>A0A553GWX7</accession>
<dbReference type="PROSITE" id="PS01050">
    <property type="entry name" value="YJEF_C_2"/>
    <property type="match status" value="1"/>
</dbReference>
<comment type="subunit">
    <text evidence="17">Homotetramer.</text>
</comment>
<evidence type="ECO:0000256" key="5">
    <source>
        <dbReference type="ARBA" id="ARBA00022723"/>
    </source>
</evidence>
<evidence type="ECO:0000256" key="11">
    <source>
        <dbReference type="ARBA" id="ARBA00023235"/>
    </source>
</evidence>
<evidence type="ECO:0000256" key="18">
    <source>
        <dbReference type="HAMAP-Rule" id="MF_01966"/>
    </source>
</evidence>
<feature type="binding site" evidence="18">
    <location>
        <position position="143"/>
    </location>
    <ligand>
        <name>(6S)-NADPHX</name>
        <dbReference type="ChEBI" id="CHEBI:64076"/>
    </ligand>
</feature>
<evidence type="ECO:0000313" key="22">
    <source>
        <dbReference type="EMBL" id="TRX74009.1"/>
    </source>
</evidence>
<feature type="binding site" evidence="17">
    <location>
        <position position="437"/>
    </location>
    <ligand>
        <name>(6S)-NADPHX</name>
        <dbReference type="ChEBI" id="CHEBI:64076"/>
    </ligand>
</feature>
<dbReference type="PIRSF" id="PIRSF017184">
    <property type="entry name" value="Nnr"/>
    <property type="match status" value="1"/>
</dbReference>
<comment type="similarity">
    <text evidence="3 19">In the N-terminal section; belongs to the NnrE/AIBP family.</text>
</comment>
<feature type="binding site" evidence="17">
    <location>
        <position position="436"/>
    </location>
    <ligand>
        <name>AMP</name>
        <dbReference type="ChEBI" id="CHEBI:456215"/>
    </ligand>
</feature>
<feature type="binding site" evidence="17">
    <location>
        <position position="323"/>
    </location>
    <ligand>
        <name>(6S)-NADPHX</name>
        <dbReference type="ChEBI" id="CHEBI:64076"/>
    </ligand>
</feature>
<comment type="catalytic activity">
    <reaction evidence="1 18 19">
        <text>(6R)-NADHX = (6S)-NADHX</text>
        <dbReference type="Rhea" id="RHEA:32215"/>
        <dbReference type="ChEBI" id="CHEBI:64074"/>
        <dbReference type="ChEBI" id="CHEBI:64075"/>
        <dbReference type="EC" id="5.1.99.6"/>
    </reaction>
</comment>
<comment type="similarity">
    <text evidence="4 19">In the C-terminal section; belongs to the NnrD/CARKD family.</text>
</comment>
<protein>
    <recommendedName>
        <fullName evidence="19">Bifunctional NAD(P)H-hydrate repair enzyme</fullName>
    </recommendedName>
    <alternativeName>
        <fullName evidence="19">Nicotinamide nucleotide repair protein</fullName>
    </alternativeName>
    <domain>
        <recommendedName>
            <fullName evidence="19">ADP-dependent (S)-NAD(P)H-hydrate dehydratase</fullName>
            <ecNumber evidence="19">4.2.1.136</ecNumber>
        </recommendedName>
        <alternativeName>
            <fullName evidence="19">ADP-dependent NAD(P)HX dehydratase</fullName>
        </alternativeName>
    </domain>
    <domain>
        <recommendedName>
            <fullName evidence="19">NAD(P)H-hydrate epimerase</fullName>
            <ecNumber evidence="19">5.1.99.6</ecNumber>
        </recommendedName>
    </domain>
</protein>
<dbReference type="Pfam" id="PF03853">
    <property type="entry name" value="YjeF_N"/>
    <property type="match status" value="1"/>
</dbReference>
<feature type="binding site" evidence="17">
    <location>
        <begin position="407"/>
        <end position="411"/>
    </location>
    <ligand>
        <name>AMP</name>
        <dbReference type="ChEBI" id="CHEBI:456215"/>
    </ligand>
</feature>